<dbReference type="Pfam" id="PF13412">
    <property type="entry name" value="HTH_24"/>
    <property type="match status" value="1"/>
</dbReference>
<evidence type="ECO:0000313" key="5">
    <source>
        <dbReference type="EMBL" id="RRC98970.1"/>
    </source>
</evidence>
<dbReference type="InterPro" id="IPR011991">
    <property type="entry name" value="ArsR-like_HTH"/>
</dbReference>
<evidence type="ECO:0000313" key="6">
    <source>
        <dbReference type="Proteomes" id="UP000267535"/>
    </source>
</evidence>
<dbReference type="InterPro" id="IPR036388">
    <property type="entry name" value="WH-like_DNA-bd_sf"/>
</dbReference>
<dbReference type="GO" id="GO:0006355">
    <property type="term" value="P:regulation of DNA-templated transcription"/>
    <property type="evidence" value="ECO:0007669"/>
    <property type="project" value="UniProtKB-ARBA"/>
</dbReference>
<dbReference type="EMBL" id="RQXV01000006">
    <property type="protein sequence ID" value="RRC98970.1"/>
    <property type="molecule type" value="Genomic_DNA"/>
</dbReference>
<organism evidence="5 6">
    <name type="scientific">Amphritea balenae</name>
    <dbReference type="NCBI Taxonomy" id="452629"/>
    <lineage>
        <taxon>Bacteria</taxon>
        <taxon>Pseudomonadati</taxon>
        <taxon>Pseudomonadota</taxon>
        <taxon>Gammaproteobacteria</taxon>
        <taxon>Oceanospirillales</taxon>
        <taxon>Oceanospirillaceae</taxon>
        <taxon>Amphritea</taxon>
    </lineage>
</organism>
<dbReference type="InterPro" id="IPR019887">
    <property type="entry name" value="Tscrpt_reg_AsnC/Lrp_C"/>
</dbReference>
<dbReference type="PROSITE" id="PS50956">
    <property type="entry name" value="HTH_ASNC_2"/>
    <property type="match status" value="1"/>
</dbReference>
<dbReference type="GO" id="GO:0043200">
    <property type="term" value="P:response to amino acid"/>
    <property type="evidence" value="ECO:0007669"/>
    <property type="project" value="TreeGrafter"/>
</dbReference>
<dbReference type="Gene3D" id="1.10.10.10">
    <property type="entry name" value="Winged helix-like DNA-binding domain superfamily/Winged helix DNA-binding domain"/>
    <property type="match status" value="1"/>
</dbReference>
<keyword evidence="3" id="KW-0804">Transcription</keyword>
<dbReference type="AlphaFoldDB" id="A0A3P1SPJ0"/>
<keyword evidence="1" id="KW-0805">Transcription regulation</keyword>
<dbReference type="InterPro" id="IPR000485">
    <property type="entry name" value="AsnC-type_HTH_dom"/>
</dbReference>
<dbReference type="PRINTS" id="PR00033">
    <property type="entry name" value="HTHASNC"/>
</dbReference>
<dbReference type="Gene3D" id="3.30.70.920">
    <property type="match status" value="1"/>
</dbReference>
<dbReference type="SMART" id="SM00344">
    <property type="entry name" value="HTH_ASNC"/>
    <property type="match status" value="1"/>
</dbReference>
<proteinExistence type="predicted"/>
<evidence type="ECO:0000259" key="4">
    <source>
        <dbReference type="PROSITE" id="PS50956"/>
    </source>
</evidence>
<dbReference type="RefSeq" id="WP_124926469.1">
    <property type="nucleotide sequence ID" value="NZ_BMOH01000002.1"/>
</dbReference>
<feature type="domain" description="HTH asnC-type" evidence="4">
    <location>
        <begin position="3"/>
        <end position="64"/>
    </location>
</feature>
<sequence length="156" mass="17605">MNLDKLDLAILKQLQTNARLSNNELAEKVGLSASPCWRRVKRLEEQGVIQGYVALLNPEYTGTPILAYAHISLTDHRPESVLQFDLFVKDCNQILECCSLSGQYDYLLKIVSRSMSEYEHFISSELLHLPGVQSVNTSFVLDQKKYTTALPLTDAD</sequence>
<keyword evidence="6" id="KW-1185">Reference proteome</keyword>
<comment type="caution">
    <text evidence="5">The sequence shown here is derived from an EMBL/GenBank/DDBJ whole genome shotgun (WGS) entry which is preliminary data.</text>
</comment>
<gene>
    <name evidence="5" type="ORF">EHS89_12400</name>
</gene>
<dbReference type="PANTHER" id="PTHR30154:SF34">
    <property type="entry name" value="TRANSCRIPTIONAL REGULATOR AZLB"/>
    <property type="match status" value="1"/>
</dbReference>
<dbReference type="PANTHER" id="PTHR30154">
    <property type="entry name" value="LEUCINE-RESPONSIVE REGULATORY PROTEIN"/>
    <property type="match status" value="1"/>
</dbReference>
<protein>
    <submittedName>
        <fullName evidence="5">Lrp/AsnC family transcriptional regulator</fullName>
    </submittedName>
</protein>
<dbReference type="GO" id="GO:0005829">
    <property type="term" value="C:cytosol"/>
    <property type="evidence" value="ECO:0007669"/>
    <property type="project" value="TreeGrafter"/>
</dbReference>
<dbReference type="Pfam" id="PF01037">
    <property type="entry name" value="AsnC_trans_reg"/>
    <property type="match status" value="1"/>
</dbReference>
<evidence type="ECO:0000256" key="2">
    <source>
        <dbReference type="ARBA" id="ARBA00023125"/>
    </source>
</evidence>
<keyword evidence="2" id="KW-0238">DNA-binding</keyword>
<dbReference type="PROSITE" id="PS00519">
    <property type="entry name" value="HTH_ASNC_1"/>
    <property type="match status" value="1"/>
</dbReference>
<dbReference type="InterPro" id="IPR019888">
    <property type="entry name" value="Tscrpt_reg_AsnC-like"/>
</dbReference>
<dbReference type="InterPro" id="IPR011008">
    <property type="entry name" value="Dimeric_a/b-barrel"/>
</dbReference>
<dbReference type="OrthoDB" id="8590699at2"/>
<dbReference type="SUPFAM" id="SSF54909">
    <property type="entry name" value="Dimeric alpha+beta barrel"/>
    <property type="match status" value="1"/>
</dbReference>
<evidence type="ECO:0000256" key="3">
    <source>
        <dbReference type="ARBA" id="ARBA00023163"/>
    </source>
</evidence>
<dbReference type="Proteomes" id="UP000267535">
    <property type="component" value="Unassembled WGS sequence"/>
</dbReference>
<reference evidence="5 6" key="1">
    <citation type="submission" date="2018-11" db="EMBL/GenBank/DDBJ databases">
        <title>The draft genome sequence of Amphritea balenae JAMM 1525T.</title>
        <authorList>
            <person name="Fang Z."/>
            <person name="Zhang Y."/>
            <person name="Han X."/>
        </authorList>
    </citation>
    <scope>NUCLEOTIDE SEQUENCE [LARGE SCALE GENOMIC DNA]</scope>
    <source>
        <strain evidence="5 6">JAMM 1525</strain>
    </source>
</reference>
<dbReference type="GO" id="GO:0043565">
    <property type="term" value="F:sequence-specific DNA binding"/>
    <property type="evidence" value="ECO:0007669"/>
    <property type="project" value="InterPro"/>
</dbReference>
<accession>A0A3P1SPJ0</accession>
<evidence type="ECO:0000256" key="1">
    <source>
        <dbReference type="ARBA" id="ARBA00023015"/>
    </source>
</evidence>
<name>A0A3P1SPJ0_9GAMM</name>
<dbReference type="FunFam" id="1.10.10.10:FF:000186">
    <property type="entry name" value="AsnC family transcriptional regulator"/>
    <property type="match status" value="1"/>
</dbReference>
<dbReference type="InterPro" id="IPR019885">
    <property type="entry name" value="Tscrpt_reg_HTH_AsnC-type_CS"/>
</dbReference>
<dbReference type="InterPro" id="IPR036390">
    <property type="entry name" value="WH_DNA-bd_sf"/>
</dbReference>
<dbReference type="CDD" id="cd00090">
    <property type="entry name" value="HTH_ARSR"/>
    <property type="match status" value="1"/>
</dbReference>
<dbReference type="SUPFAM" id="SSF46785">
    <property type="entry name" value="Winged helix' DNA-binding domain"/>
    <property type="match status" value="1"/>
</dbReference>